<sequence>MDAQTARQAQALRAAGCGPQLTGQLLCCWQQGDTAGELRLLEKQRALLLEQIHKKERQIACLDYLVHQIRANKPI</sequence>
<accession>A0ABT7UVH7</accession>
<gene>
    <name evidence="1" type="ORF">QUW08_13560</name>
</gene>
<name>A0ABT7UVH7_9FIRM</name>
<keyword evidence="2" id="KW-1185">Reference proteome</keyword>
<dbReference type="RefSeq" id="WP_289600630.1">
    <property type="nucleotide sequence ID" value="NZ_JAUDCL010000034.1"/>
</dbReference>
<evidence type="ECO:0000313" key="2">
    <source>
        <dbReference type="Proteomes" id="UP001529380"/>
    </source>
</evidence>
<comment type="caution">
    <text evidence="1">The sequence shown here is derived from an EMBL/GenBank/DDBJ whole genome shotgun (WGS) entry which is preliminary data.</text>
</comment>
<organism evidence="1 2">
    <name type="scientific">Allofournierella massiliensis</name>
    <dbReference type="NCBI Taxonomy" id="1650663"/>
    <lineage>
        <taxon>Bacteria</taxon>
        <taxon>Bacillati</taxon>
        <taxon>Bacillota</taxon>
        <taxon>Clostridia</taxon>
        <taxon>Eubacteriales</taxon>
        <taxon>Oscillospiraceae</taxon>
        <taxon>Allofournierella</taxon>
    </lineage>
</organism>
<dbReference type="EMBL" id="JAUDCL010000034">
    <property type="protein sequence ID" value="MDM8202313.1"/>
    <property type="molecule type" value="Genomic_DNA"/>
</dbReference>
<evidence type="ECO:0000313" key="1">
    <source>
        <dbReference type="EMBL" id="MDM8202313.1"/>
    </source>
</evidence>
<reference evidence="1 2" key="1">
    <citation type="submission" date="2023-06" db="EMBL/GenBank/DDBJ databases">
        <title>Identification and characterization of horizontal gene transfer across gut microbiota members of farm animals based on homology search.</title>
        <authorList>
            <person name="Schwarzerova J."/>
            <person name="Nykrynova M."/>
            <person name="Jureckova K."/>
            <person name="Cejkova D."/>
            <person name="Rychlik I."/>
        </authorList>
    </citation>
    <scope>NUCLEOTIDE SEQUENCE [LARGE SCALE GENOMIC DNA]</scope>
    <source>
        <strain evidence="1 2">ET340</strain>
    </source>
</reference>
<evidence type="ECO:0008006" key="3">
    <source>
        <dbReference type="Google" id="ProtNLM"/>
    </source>
</evidence>
<proteinExistence type="predicted"/>
<protein>
    <recommendedName>
        <fullName evidence="3">Transposase</fullName>
    </recommendedName>
</protein>
<dbReference type="Proteomes" id="UP001529380">
    <property type="component" value="Unassembled WGS sequence"/>
</dbReference>